<proteinExistence type="predicted"/>
<dbReference type="Proteomes" id="UP001215712">
    <property type="component" value="Unassembled WGS sequence"/>
</dbReference>
<dbReference type="AlphaFoldDB" id="A0AAD6MXP9"/>
<feature type="transmembrane region" description="Helical" evidence="1">
    <location>
        <begin position="87"/>
        <end position="104"/>
    </location>
</feature>
<keyword evidence="1" id="KW-0472">Membrane</keyword>
<keyword evidence="3" id="KW-1185">Reference proteome</keyword>
<dbReference type="EMBL" id="JAQJAN010000004">
    <property type="protein sequence ID" value="KAJ5732048.1"/>
    <property type="molecule type" value="Genomic_DNA"/>
</dbReference>
<reference evidence="2" key="2">
    <citation type="submission" date="2023-01" db="EMBL/GenBank/DDBJ databases">
        <authorList>
            <person name="Petersen C."/>
        </authorList>
    </citation>
    <scope>NUCLEOTIDE SEQUENCE</scope>
    <source>
        <strain evidence="2">IBT 17514</strain>
    </source>
</reference>
<sequence>MSLRQITRLTSRLSVPVPNLSGTRALSSTASRLNAEKKSAYREGAYGAFARPFGKVFLGAVLTYQIIYWTWMKLETDETKLEKNGKLYFGPLAITLVLMHRLTSLEQLSALEKKARELAAAQK</sequence>
<accession>A0AAD6MXP9</accession>
<keyword evidence="1" id="KW-0812">Transmembrane</keyword>
<evidence type="ECO:0000256" key="1">
    <source>
        <dbReference type="SAM" id="Phobius"/>
    </source>
</evidence>
<name>A0AAD6MXP9_9EURO</name>
<reference evidence="2" key="1">
    <citation type="journal article" date="2023" name="IMA Fungus">
        <title>Comparative genomic study of the Penicillium genus elucidates a diverse pangenome and 15 lateral gene transfer events.</title>
        <authorList>
            <person name="Petersen C."/>
            <person name="Sorensen T."/>
            <person name="Nielsen M.R."/>
            <person name="Sondergaard T.E."/>
            <person name="Sorensen J.L."/>
            <person name="Fitzpatrick D.A."/>
            <person name="Frisvad J.C."/>
            <person name="Nielsen K.L."/>
        </authorList>
    </citation>
    <scope>NUCLEOTIDE SEQUENCE</scope>
    <source>
        <strain evidence="2">IBT 17514</strain>
    </source>
</reference>
<feature type="transmembrane region" description="Helical" evidence="1">
    <location>
        <begin position="48"/>
        <end position="67"/>
    </location>
</feature>
<evidence type="ECO:0000313" key="2">
    <source>
        <dbReference type="EMBL" id="KAJ5732048.1"/>
    </source>
</evidence>
<organism evidence="2 3">
    <name type="scientific">Penicillium malachiteum</name>
    <dbReference type="NCBI Taxonomy" id="1324776"/>
    <lineage>
        <taxon>Eukaryota</taxon>
        <taxon>Fungi</taxon>
        <taxon>Dikarya</taxon>
        <taxon>Ascomycota</taxon>
        <taxon>Pezizomycotina</taxon>
        <taxon>Eurotiomycetes</taxon>
        <taxon>Eurotiomycetidae</taxon>
        <taxon>Eurotiales</taxon>
        <taxon>Aspergillaceae</taxon>
        <taxon>Penicillium</taxon>
    </lineage>
</organism>
<comment type="caution">
    <text evidence="2">The sequence shown here is derived from an EMBL/GenBank/DDBJ whole genome shotgun (WGS) entry which is preliminary data.</text>
</comment>
<gene>
    <name evidence="2" type="ORF">N7493_003529</name>
</gene>
<keyword evidence="1" id="KW-1133">Transmembrane helix</keyword>
<evidence type="ECO:0000313" key="3">
    <source>
        <dbReference type="Proteomes" id="UP001215712"/>
    </source>
</evidence>
<protein>
    <submittedName>
        <fullName evidence="2">Uncharacterized protein</fullName>
    </submittedName>
</protein>